<keyword evidence="2" id="KW-1185">Reference proteome</keyword>
<proteinExistence type="predicted"/>
<accession>A0AAD8ABF6</accession>
<reference evidence="1" key="1">
    <citation type="journal article" date="2023" name="IScience">
        <title>Live-bearing cockroach genome reveals convergent evolutionary mechanisms linked to viviparity in insects and beyond.</title>
        <authorList>
            <person name="Fouks B."/>
            <person name="Harrison M.C."/>
            <person name="Mikhailova A.A."/>
            <person name="Marchal E."/>
            <person name="English S."/>
            <person name="Carruthers M."/>
            <person name="Jennings E.C."/>
            <person name="Chiamaka E.L."/>
            <person name="Frigard R.A."/>
            <person name="Pippel M."/>
            <person name="Attardo G.M."/>
            <person name="Benoit J.B."/>
            <person name="Bornberg-Bauer E."/>
            <person name="Tobe S.S."/>
        </authorList>
    </citation>
    <scope>NUCLEOTIDE SEQUENCE</scope>
    <source>
        <strain evidence="1">Stay&amp;Tobe</strain>
    </source>
</reference>
<organism evidence="1 2">
    <name type="scientific">Diploptera punctata</name>
    <name type="common">Pacific beetle cockroach</name>
    <dbReference type="NCBI Taxonomy" id="6984"/>
    <lineage>
        <taxon>Eukaryota</taxon>
        <taxon>Metazoa</taxon>
        <taxon>Ecdysozoa</taxon>
        <taxon>Arthropoda</taxon>
        <taxon>Hexapoda</taxon>
        <taxon>Insecta</taxon>
        <taxon>Pterygota</taxon>
        <taxon>Neoptera</taxon>
        <taxon>Polyneoptera</taxon>
        <taxon>Dictyoptera</taxon>
        <taxon>Blattodea</taxon>
        <taxon>Blaberoidea</taxon>
        <taxon>Blaberidae</taxon>
        <taxon>Diplopterinae</taxon>
        <taxon>Diploptera</taxon>
    </lineage>
</organism>
<feature type="non-terminal residue" evidence="1">
    <location>
        <position position="63"/>
    </location>
</feature>
<protein>
    <submittedName>
        <fullName evidence="1">Uncharacterized protein</fullName>
    </submittedName>
</protein>
<dbReference type="Proteomes" id="UP001233999">
    <property type="component" value="Unassembled WGS sequence"/>
</dbReference>
<reference evidence="1" key="2">
    <citation type="submission" date="2023-05" db="EMBL/GenBank/DDBJ databases">
        <authorList>
            <person name="Fouks B."/>
        </authorList>
    </citation>
    <scope>NUCLEOTIDE SEQUENCE</scope>
    <source>
        <strain evidence="1">Stay&amp;Tobe</strain>
        <tissue evidence="1">Testes</tissue>
    </source>
</reference>
<evidence type="ECO:0000313" key="2">
    <source>
        <dbReference type="Proteomes" id="UP001233999"/>
    </source>
</evidence>
<evidence type="ECO:0000313" key="1">
    <source>
        <dbReference type="EMBL" id="KAJ9595909.1"/>
    </source>
</evidence>
<feature type="non-terminal residue" evidence="1">
    <location>
        <position position="1"/>
    </location>
</feature>
<sequence>AAIRPIIETEVRTDGSMYHNNRKNVVTPTSIPRYQFCSHIRTEFTDHLFTLSDFQTDTCRPTK</sequence>
<gene>
    <name evidence="1" type="ORF">L9F63_012882</name>
</gene>
<dbReference type="AlphaFoldDB" id="A0AAD8ABF6"/>
<comment type="caution">
    <text evidence="1">The sequence shown here is derived from an EMBL/GenBank/DDBJ whole genome shotgun (WGS) entry which is preliminary data.</text>
</comment>
<dbReference type="EMBL" id="JASPKZ010002304">
    <property type="protein sequence ID" value="KAJ9595909.1"/>
    <property type="molecule type" value="Genomic_DNA"/>
</dbReference>
<name>A0AAD8ABF6_DIPPU</name>